<keyword evidence="3" id="KW-0479">Metal-binding</keyword>
<dbReference type="Pfam" id="PF05572">
    <property type="entry name" value="Peptidase_M43"/>
    <property type="match status" value="1"/>
</dbReference>
<evidence type="ECO:0000256" key="2">
    <source>
        <dbReference type="ARBA" id="ARBA00022670"/>
    </source>
</evidence>
<feature type="region of interest" description="Disordered" evidence="9">
    <location>
        <begin position="84"/>
        <end position="104"/>
    </location>
</feature>
<keyword evidence="2 12" id="KW-0645">Protease</keyword>
<feature type="signal peptide" evidence="10">
    <location>
        <begin position="1"/>
        <end position="25"/>
    </location>
</feature>
<gene>
    <name evidence="12" type="ORF">EFL95_12730</name>
</gene>
<sequence length="326" mass="34056">MNRTTKRAGAVLGALTCAFALSTSAVPALSASASGSTGKDCFDPTTVNAAARGASNPRAHDTRAITAKQQAAIEAKTKKILAAKKASASKGKPGGGGGGGTGTGGPLNNIPVYIHVMTSTSGAGNVTDAQIAAQINVLNQTYSGHDVNGNGNDTGARFYLAGANRIANNTWHTDRQSTTYRAQTRQGGKNALNIWLVDFNYLGIATFPWDYASNPSIDGIRVQYSSLPGGSATNYNLGETATHEAGHWLGLYHTFQGGCNAPGDEVADTPAQASPSSGCPTGRDSCAAPGLDPIHNYMDYSYDSCYYEFTPNQVTRIGQMWTAYRQ</sequence>
<dbReference type="GO" id="GO:0046872">
    <property type="term" value="F:metal ion binding"/>
    <property type="evidence" value="ECO:0007669"/>
    <property type="project" value="UniProtKB-KW"/>
</dbReference>
<comment type="caution">
    <text evidence="12">The sequence shown here is derived from an EMBL/GenBank/DDBJ whole genome shotgun (WGS) entry which is preliminary data.</text>
</comment>
<protein>
    <submittedName>
        <fullName evidence="12">Zinc metalloprotease</fullName>
    </submittedName>
</protein>
<keyword evidence="6" id="KW-0862">Zinc</keyword>
<dbReference type="PANTHER" id="PTHR47466:SF1">
    <property type="entry name" value="METALLOPROTEASE MEP1 (AFU_ORTHOLOGUE AFUA_1G07730)-RELATED"/>
    <property type="match status" value="1"/>
</dbReference>
<keyword evidence="8" id="KW-1015">Disulfide bond</keyword>
<evidence type="ECO:0000256" key="7">
    <source>
        <dbReference type="ARBA" id="ARBA00023049"/>
    </source>
</evidence>
<keyword evidence="13" id="KW-1185">Reference proteome</keyword>
<evidence type="ECO:0000256" key="10">
    <source>
        <dbReference type="SAM" id="SignalP"/>
    </source>
</evidence>
<dbReference type="PANTHER" id="PTHR47466">
    <property type="match status" value="1"/>
</dbReference>
<evidence type="ECO:0000256" key="4">
    <source>
        <dbReference type="ARBA" id="ARBA00022729"/>
    </source>
</evidence>
<evidence type="ECO:0000256" key="6">
    <source>
        <dbReference type="ARBA" id="ARBA00022833"/>
    </source>
</evidence>
<dbReference type="InterPro" id="IPR024079">
    <property type="entry name" value="MetalloPept_cat_dom_sf"/>
</dbReference>
<organism evidence="12 13">
    <name type="scientific">Nocardioides marmorisolisilvae</name>
    <dbReference type="NCBI Taxonomy" id="1542737"/>
    <lineage>
        <taxon>Bacteria</taxon>
        <taxon>Bacillati</taxon>
        <taxon>Actinomycetota</taxon>
        <taxon>Actinomycetes</taxon>
        <taxon>Propionibacteriales</taxon>
        <taxon>Nocardioidaceae</taxon>
        <taxon>Nocardioides</taxon>
    </lineage>
</organism>
<evidence type="ECO:0000256" key="9">
    <source>
        <dbReference type="SAM" id="MobiDB-lite"/>
    </source>
</evidence>
<keyword evidence="5" id="KW-0378">Hydrolase</keyword>
<evidence type="ECO:0000256" key="8">
    <source>
        <dbReference type="ARBA" id="ARBA00023157"/>
    </source>
</evidence>
<keyword evidence="7 12" id="KW-0482">Metalloprotease</keyword>
<evidence type="ECO:0000313" key="13">
    <source>
        <dbReference type="Proteomes" id="UP000277094"/>
    </source>
</evidence>
<keyword evidence="4 10" id="KW-0732">Signal</keyword>
<feature type="compositionally biased region" description="Gly residues" evidence="9">
    <location>
        <begin position="92"/>
        <end position="104"/>
    </location>
</feature>
<evidence type="ECO:0000256" key="3">
    <source>
        <dbReference type="ARBA" id="ARBA00022723"/>
    </source>
</evidence>
<dbReference type="CDD" id="cd04275">
    <property type="entry name" value="ZnMc_pappalysin_like"/>
    <property type="match status" value="1"/>
</dbReference>
<evidence type="ECO:0000256" key="5">
    <source>
        <dbReference type="ARBA" id="ARBA00022801"/>
    </source>
</evidence>
<dbReference type="GO" id="GO:0006508">
    <property type="term" value="P:proteolysis"/>
    <property type="evidence" value="ECO:0007669"/>
    <property type="project" value="UniProtKB-KW"/>
</dbReference>
<feature type="domain" description="Peptidase M43 pregnancy-associated plasma-A" evidence="11">
    <location>
        <begin position="203"/>
        <end position="318"/>
    </location>
</feature>
<dbReference type="AlphaFoldDB" id="A0A3N0DW16"/>
<comment type="similarity">
    <text evidence="1">Belongs to the peptidase M43B family.</text>
</comment>
<evidence type="ECO:0000313" key="12">
    <source>
        <dbReference type="EMBL" id="RNL79807.1"/>
    </source>
</evidence>
<proteinExistence type="inferred from homology"/>
<evidence type="ECO:0000259" key="11">
    <source>
        <dbReference type="Pfam" id="PF05572"/>
    </source>
</evidence>
<accession>A0A3N0DW16</accession>
<dbReference type="SUPFAM" id="SSF55486">
    <property type="entry name" value="Metalloproteases ('zincins'), catalytic domain"/>
    <property type="match status" value="1"/>
</dbReference>
<dbReference type="GO" id="GO:0008237">
    <property type="term" value="F:metallopeptidase activity"/>
    <property type="evidence" value="ECO:0007669"/>
    <property type="project" value="UniProtKB-KW"/>
</dbReference>
<evidence type="ECO:0000256" key="1">
    <source>
        <dbReference type="ARBA" id="ARBA00008721"/>
    </source>
</evidence>
<dbReference type="OrthoDB" id="6278496at2"/>
<dbReference type="RefSeq" id="WP_123234311.1">
    <property type="nucleotide sequence ID" value="NZ_RJSG01000002.1"/>
</dbReference>
<feature type="chain" id="PRO_5039586374" evidence="10">
    <location>
        <begin position="26"/>
        <end position="326"/>
    </location>
</feature>
<dbReference type="Proteomes" id="UP000277094">
    <property type="component" value="Unassembled WGS sequence"/>
</dbReference>
<dbReference type="EMBL" id="RJSG01000002">
    <property type="protein sequence ID" value="RNL79807.1"/>
    <property type="molecule type" value="Genomic_DNA"/>
</dbReference>
<dbReference type="InterPro" id="IPR008754">
    <property type="entry name" value="Peptidase_M43"/>
</dbReference>
<name>A0A3N0DW16_9ACTN</name>
<reference evidence="12 13" key="1">
    <citation type="submission" date="2018-11" db="EMBL/GenBank/DDBJ databases">
        <authorList>
            <person name="Li F."/>
        </authorList>
    </citation>
    <scope>NUCLEOTIDE SEQUENCE [LARGE SCALE GENOMIC DNA]</scope>
    <source>
        <strain evidence="12 13">KIS18-7</strain>
    </source>
</reference>
<dbReference type="Gene3D" id="3.40.390.10">
    <property type="entry name" value="Collagenase (Catalytic Domain)"/>
    <property type="match status" value="1"/>
</dbReference>